<accession>A0ABN2DS37</accession>
<dbReference type="Pfam" id="PF01494">
    <property type="entry name" value="FAD_binding_3"/>
    <property type="match status" value="1"/>
</dbReference>
<dbReference type="InterPro" id="IPR036188">
    <property type="entry name" value="FAD/NAD-bd_sf"/>
</dbReference>
<keyword evidence="6" id="KW-1185">Reference proteome</keyword>
<feature type="domain" description="FAD-binding" evidence="4">
    <location>
        <begin position="2"/>
        <end position="354"/>
    </location>
</feature>
<dbReference type="Proteomes" id="UP001500190">
    <property type="component" value="Unassembled WGS sequence"/>
</dbReference>
<dbReference type="Gene3D" id="3.30.70.2450">
    <property type="match status" value="1"/>
</dbReference>
<dbReference type="InterPro" id="IPR002938">
    <property type="entry name" value="FAD-bd"/>
</dbReference>
<dbReference type="InterPro" id="IPR050641">
    <property type="entry name" value="RIFMO-like"/>
</dbReference>
<comment type="caution">
    <text evidence="5">The sequence shown here is derived from an EMBL/GenBank/DDBJ whole genome shotgun (WGS) entry which is preliminary data.</text>
</comment>
<dbReference type="PRINTS" id="PR00420">
    <property type="entry name" value="RNGMNOXGNASE"/>
</dbReference>
<name>A0ABN2DS37_9ACTN</name>
<proteinExistence type="predicted"/>
<reference evidence="5 6" key="1">
    <citation type="journal article" date="2019" name="Int. J. Syst. Evol. Microbiol.">
        <title>The Global Catalogue of Microorganisms (GCM) 10K type strain sequencing project: providing services to taxonomists for standard genome sequencing and annotation.</title>
        <authorList>
            <consortium name="The Broad Institute Genomics Platform"/>
            <consortium name="The Broad Institute Genome Sequencing Center for Infectious Disease"/>
            <person name="Wu L."/>
            <person name="Ma J."/>
        </authorList>
    </citation>
    <scope>NUCLEOTIDE SEQUENCE [LARGE SCALE GENOMIC DNA]</scope>
    <source>
        <strain evidence="5 6">JCM 14304</strain>
    </source>
</reference>
<evidence type="ECO:0000256" key="1">
    <source>
        <dbReference type="ARBA" id="ARBA00001974"/>
    </source>
</evidence>
<sequence>MDTDVVIAGAGPNGLMLASELRLAGVRPIVLEKLPERSTVPRANGLVGQVVRMLDRRGLYERLSATPGAPQPTPGFVFGAMPLRLELLEENPVYLLQVPQVRIEEVLQERALELGAEIRRGHELLGFTQDADGVTVSLSGPDGEYQLRTRYLVGADGAHSQTRKLAGIDFPGVTNDSMVSRTGSAAVPPEWVEDGLLKIPGYGAVPPFLHQRTERGLFVWAPFPGRLPGISTGEWDTPPDGEMTFEELQASADRVLGVHLPLAVPTGDGVRQLRRVVGGNSRLASRFRSGRVLLLGDAAHVHSAMGGPGLNLGLQDAVNLGWKLAADVQGWASPGLLDTYESERRPVGERVVMQTQAQSALIAPGNEVTALRKLFGEFLTDADNVQRIANLMSGADIRYGAGEHPLVGRWAPDLQVGDVPLTELMRSGRPLLVDLTPSGTFSGTRVPEQIEVHAAPGEQPIALLIRPDGYVAWAAEQDGDAERGGLRDALEQWFQPRPLTSATR</sequence>
<dbReference type="SUPFAM" id="SSF51905">
    <property type="entry name" value="FAD/NAD(P)-binding domain"/>
    <property type="match status" value="1"/>
</dbReference>
<evidence type="ECO:0000313" key="6">
    <source>
        <dbReference type="Proteomes" id="UP001500190"/>
    </source>
</evidence>
<protein>
    <submittedName>
        <fullName evidence="5">FAD-dependent monooxygenase</fullName>
    </submittedName>
</protein>
<keyword evidence="2" id="KW-0285">Flavoprotein</keyword>
<dbReference type="Pfam" id="PF21274">
    <property type="entry name" value="Rng_hyd_C"/>
    <property type="match status" value="1"/>
</dbReference>
<dbReference type="RefSeq" id="WP_344191501.1">
    <property type="nucleotide sequence ID" value="NZ_BAAAND010000006.1"/>
</dbReference>
<organism evidence="5 6">
    <name type="scientific">Kribbella karoonensis</name>
    <dbReference type="NCBI Taxonomy" id="324851"/>
    <lineage>
        <taxon>Bacteria</taxon>
        <taxon>Bacillati</taxon>
        <taxon>Actinomycetota</taxon>
        <taxon>Actinomycetes</taxon>
        <taxon>Propionibacteriales</taxon>
        <taxon>Kribbellaceae</taxon>
        <taxon>Kribbella</taxon>
    </lineage>
</organism>
<evidence type="ECO:0000259" key="4">
    <source>
        <dbReference type="Pfam" id="PF01494"/>
    </source>
</evidence>
<dbReference type="PANTHER" id="PTHR43004:SF19">
    <property type="entry name" value="BINDING MONOOXYGENASE, PUTATIVE (JCVI)-RELATED"/>
    <property type="match status" value="1"/>
</dbReference>
<keyword evidence="5" id="KW-0503">Monooxygenase</keyword>
<evidence type="ECO:0000256" key="3">
    <source>
        <dbReference type="ARBA" id="ARBA00022827"/>
    </source>
</evidence>
<dbReference type="GO" id="GO:0004497">
    <property type="term" value="F:monooxygenase activity"/>
    <property type="evidence" value="ECO:0007669"/>
    <property type="project" value="UniProtKB-KW"/>
</dbReference>
<gene>
    <name evidence="5" type="ORF">GCM10009742_30470</name>
</gene>
<dbReference type="Gene3D" id="3.50.50.60">
    <property type="entry name" value="FAD/NAD(P)-binding domain"/>
    <property type="match status" value="2"/>
</dbReference>
<evidence type="ECO:0000313" key="5">
    <source>
        <dbReference type="EMBL" id="GAA1583397.1"/>
    </source>
</evidence>
<keyword evidence="5" id="KW-0560">Oxidoreductase</keyword>
<dbReference type="Gene3D" id="3.40.30.120">
    <property type="match status" value="1"/>
</dbReference>
<evidence type="ECO:0000256" key="2">
    <source>
        <dbReference type="ARBA" id="ARBA00022630"/>
    </source>
</evidence>
<comment type="cofactor">
    <cofactor evidence="1">
        <name>FAD</name>
        <dbReference type="ChEBI" id="CHEBI:57692"/>
    </cofactor>
</comment>
<keyword evidence="3" id="KW-0274">FAD</keyword>
<dbReference type="PANTHER" id="PTHR43004">
    <property type="entry name" value="TRK SYSTEM POTASSIUM UPTAKE PROTEIN"/>
    <property type="match status" value="1"/>
</dbReference>
<dbReference type="EMBL" id="BAAAND010000006">
    <property type="protein sequence ID" value="GAA1583397.1"/>
    <property type="molecule type" value="Genomic_DNA"/>
</dbReference>